<feature type="region of interest" description="Disordered" evidence="1">
    <location>
        <begin position="23"/>
        <end position="70"/>
    </location>
</feature>
<name>A0A5S6QZJ0_TRIMR</name>
<dbReference type="WBParaSite" id="TMUE_3000012327.1">
    <property type="protein sequence ID" value="TMUE_3000012327.1"/>
    <property type="gene ID" value="WBGene00301537"/>
</dbReference>
<feature type="compositionally biased region" description="Polar residues" evidence="1">
    <location>
        <begin position="42"/>
        <end position="56"/>
    </location>
</feature>
<evidence type="ECO:0000313" key="2">
    <source>
        <dbReference type="Proteomes" id="UP000046395"/>
    </source>
</evidence>
<protein>
    <submittedName>
        <fullName evidence="3">Uncharacterized protein</fullName>
    </submittedName>
</protein>
<reference evidence="3" key="1">
    <citation type="submission" date="2019-12" db="UniProtKB">
        <authorList>
            <consortium name="WormBaseParasite"/>
        </authorList>
    </citation>
    <scope>IDENTIFICATION</scope>
</reference>
<dbReference type="AlphaFoldDB" id="A0A5S6QZJ0"/>
<proteinExistence type="predicted"/>
<dbReference type="Proteomes" id="UP000046395">
    <property type="component" value="Unassembled WGS sequence"/>
</dbReference>
<evidence type="ECO:0000313" key="3">
    <source>
        <dbReference type="WBParaSite" id="TMUE_3000012327.1"/>
    </source>
</evidence>
<feature type="region of interest" description="Disordered" evidence="1">
    <location>
        <begin position="204"/>
        <end position="238"/>
    </location>
</feature>
<sequence length="283" mass="31031">MCFVSIVAKGRRAVYAPAWQPSVAPATDRQLATPSPLRSCPTVPTSSNKQRPPTTSGKKDSLRKSGRALGGLGPIPDLSWDRFVRATGGLDRALDWRIAKLSRADNHGSKSLCLPTRGERVPVARGHGCLFQSGDGKGEGERGGKINSRSLWQQQEKSSFQVKIRCSSISFARSRLRYTGERQLLCAFRQHPYAAAAAAPAAANEGKECQLNRPGGSPKTRMQKKESKRTPTTRGSTTVRRNAVWPSFPPLRHRQCGWTEMGAFLRDTPFEGDCQGRQAALFQ</sequence>
<evidence type="ECO:0000256" key="1">
    <source>
        <dbReference type="SAM" id="MobiDB-lite"/>
    </source>
</evidence>
<organism evidence="2 3">
    <name type="scientific">Trichuris muris</name>
    <name type="common">Mouse whipworm</name>
    <dbReference type="NCBI Taxonomy" id="70415"/>
    <lineage>
        <taxon>Eukaryota</taxon>
        <taxon>Metazoa</taxon>
        <taxon>Ecdysozoa</taxon>
        <taxon>Nematoda</taxon>
        <taxon>Enoplea</taxon>
        <taxon>Dorylaimia</taxon>
        <taxon>Trichinellida</taxon>
        <taxon>Trichuridae</taxon>
        <taxon>Trichuris</taxon>
    </lineage>
</organism>
<accession>A0A5S6QZJ0</accession>
<keyword evidence="2" id="KW-1185">Reference proteome</keyword>